<dbReference type="GO" id="GO:0005829">
    <property type="term" value="C:cytosol"/>
    <property type="evidence" value="ECO:0007669"/>
    <property type="project" value="TreeGrafter"/>
</dbReference>
<dbReference type="AlphaFoldDB" id="A0A1I3J4G1"/>
<dbReference type="InterPro" id="IPR006124">
    <property type="entry name" value="Metalloenzyme"/>
</dbReference>
<evidence type="ECO:0000313" key="16">
    <source>
        <dbReference type="EMBL" id="SFI55040.1"/>
    </source>
</evidence>
<dbReference type="InterPro" id="IPR017850">
    <property type="entry name" value="Alkaline_phosphatase_core_sf"/>
</dbReference>
<evidence type="ECO:0000256" key="5">
    <source>
        <dbReference type="ARBA" id="ARBA00022723"/>
    </source>
</evidence>
<dbReference type="InterPro" id="IPR036646">
    <property type="entry name" value="PGAM_B_sf"/>
</dbReference>
<feature type="domain" description="BPG-independent PGAM N-terminal" evidence="15">
    <location>
        <begin position="126"/>
        <end position="342"/>
    </location>
</feature>
<evidence type="ECO:0000256" key="10">
    <source>
        <dbReference type="NCBIfam" id="TIGR01307"/>
    </source>
</evidence>
<evidence type="ECO:0000256" key="2">
    <source>
        <dbReference type="ARBA" id="ARBA00002315"/>
    </source>
</evidence>
<feature type="binding site" evidence="9 12">
    <location>
        <begin position="306"/>
        <end position="309"/>
    </location>
    <ligand>
        <name>substrate</name>
    </ligand>
</feature>
<dbReference type="SUPFAM" id="SSF53649">
    <property type="entry name" value="Alkaline phosphatase-like"/>
    <property type="match status" value="1"/>
</dbReference>
<feature type="binding site" evidence="9 13">
    <location>
        <position position="106"/>
    </location>
    <ligand>
        <name>Mn(2+)</name>
        <dbReference type="ChEBI" id="CHEBI:29035"/>
        <label>2</label>
    </ligand>
</feature>
<feature type="binding site" evidence="9 13">
    <location>
        <position position="446"/>
    </location>
    <ligand>
        <name>Mn(2+)</name>
        <dbReference type="ChEBI" id="CHEBI:29035"/>
        <label>1</label>
    </ligand>
</feature>
<dbReference type="Proteomes" id="UP000198670">
    <property type="component" value="Unassembled WGS sequence"/>
</dbReference>
<feature type="domain" description="Metalloenzyme" evidence="14">
    <location>
        <begin position="48"/>
        <end position="540"/>
    </location>
</feature>
<comment type="similarity">
    <text evidence="4 9">Belongs to the BPG-independent phosphoglycerate mutase family.</text>
</comment>
<organism evidence="16 17">
    <name type="scientific">Parapedobacter indicus</name>
    <dbReference type="NCBI Taxonomy" id="1477437"/>
    <lineage>
        <taxon>Bacteria</taxon>
        <taxon>Pseudomonadati</taxon>
        <taxon>Bacteroidota</taxon>
        <taxon>Sphingobacteriia</taxon>
        <taxon>Sphingobacteriales</taxon>
        <taxon>Sphingobacteriaceae</taxon>
        <taxon>Parapedobacter</taxon>
    </lineage>
</organism>
<evidence type="ECO:0000259" key="14">
    <source>
        <dbReference type="Pfam" id="PF01676"/>
    </source>
</evidence>
<feature type="binding site" evidence="9 13">
    <location>
        <position position="487"/>
    </location>
    <ligand>
        <name>Mn(2+)</name>
        <dbReference type="ChEBI" id="CHEBI:29035"/>
        <label>2</label>
    </ligand>
</feature>
<feature type="binding site" evidence="9 12">
    <location>
        <position position="167"/>
    </location>
    <ligand>
        <name>substrate</name>
    </ligand>
</feature>
<feature type="binding site" evidence="9 12">
    <location>
        <position position="236"/>
    </location>
    <ligand>
        <name>substrate</name>
    </ligand>
</feature>
<dbReference type="SUPFAM" id="SSF64158">
    <property type="entry name" value="2,3-Bisphosphoglycerate-independent phosphoglycerate mutase, substrate-binding domain"/>
    <property type="match status" value="1"/>
</dbReference>
<dbReference type="HAMAP" id="MF_01038">
    <property type="entry name" value="GpmI"/>
    <property type="match status" value="1"/>
</dbReference>
<dbReference type="EMBL" id="FOQO01000004">
    <property type="protein sequence ID" value="SFI55040.1"/>
    <property type="molecule type" value="Genomic_DNA"/>
</dbReference>
<accession>A0A1I3J4G1</accession>
<feature type="binding site" evidence="9 12">
    <location>
        <position position="230"/>
    </location>
    <ligand>
        <name>substrate</name>
    </ligand>
</feature>
<feature type="binding site" evidence="9 13">
    <location>
        <position position="505"/>
    </location>
    <ligand>
        <name>Mn(2+)</name>
        <dbReference type="ChEBI" id="CHEBI:29035"/>
        <label>1</label>
    </ligand>
</feature>
<evidence type="ECO:0000256" key="1">
    <source>
        <dbReference type="ARBA" id="ARBA00000370"/>
    </source>
</evidence>
<feature type="binding site" evidence="9 13">
    <location>
        <position position="488"/>
    </location>
    <ligand>
        <name>Mn(2+)</name>
        <dbReference type="ChEBI" id="CHEBI:29035"/>
        <label>2</label>
    </ligand>
</feature>
<dbReference type="PIRSF" id="PIRSF001492">
    <property type="entry name" value="IPGAM"/>
    <property type="match status" value="1"/>
</dbReference>
<dbReference type="GO" id="GO:0006096">
    <property type="term" value="P:glycolytic process"/>
    <property type="evidence" value="ECO:0007669"/>
    <property type="project" value="UniProtKB-UniRule"/>
</dbReference>
<dbReference type="UniPathway" id="UPA00109">
    <property type="reaction ID" value="UER00186"/>
</dbReference>
<dbReference type="Pfam" id="PF06415">
    <property type="entry name" value="iPGM_N"/>
    <property type="match status" value="1"/>
</dbReference>
<keyword evidence="6 9" id="KW-0324">Glycolysis</keyword>
<proteinExistence type="inferred from homology"/>
<dbReference type="Pfam" id="PF01676">
    <property type="entry name" value="Metalloenzyme"/>
    <property type="match status" value="1"/>
</dbReference>
<name>A0A1I3J4G1_9SPHI</name>
<evidence type="ECO:0000256" key="8">
    <source>
        <dbReference type="ARBA" id="ARBA00023235"/>
    </source>
</evidence>
<dbReference type="CDD" id="cd16010">
    <property type="entry name" value="iPGM"/>
    <property type="match status" value="1"/>
</dbReference>
<protein>
    <recommendedName>
        <fullName evidence="9 10">2,3-bisphosphoglycerate-independent phosphoglycerate mutase</fullName>
        <shortName evidence="9">BPG-independent PGAM</shortName>
        <shortName evidence="9">Phosphoglyceromutase</shortName>
        <shortName evidence="9">iPGM</shortName>
        <ecNumber evidence="9 10">5.4.2.12</ecNumber>
    </recommendedName>
</protein>
<dbReference type="PANTHER" id="PTHR31637">
    <property type="entry name" value="2,3-BISPHOSPHOGLYCERATE-INDEPENDENT PHOSPHOGLYCERATE MUTASE"/>
    <property type="match status" value="1"/>
</dbReference>
<comment type="catalytic activity">
    <reaction evidence="1 9">
        <text>(2R)-2-phosphoglycerate = (2R)-3-phosphoglycerate</text>
        <dbReference type="Rhea" id="RHEA:15901"/>
        <dbReference type="ChEBI" id="CHEBI:58272"/>
        <dbReference type="ChEBI" id="CHEBI:58289"/>
        <dbReference type="EC" id="5.4.2.12"/>
    </reaction>
</comment>
<dbReference type="Gene3D" id="3.40.720.10">
    <property type="entry name" value="Alkaline Phosphatase, subunit A"/>
    <property type="match status" value="1"/>
</dbReference>
<dbReference type="OrthoDB" id="9800863at2"/>
<dbReference type="InterPro" id="IPR011258">
    <property type="entry name" value="BPG-indep_PGM_N"/>
</dbReference>
<dbReference type="FunFam" id="3.40.1450.10:FF:000002">
    <property type="entry name" value="2,3-bisphosphoglycerate-independent phosphoglycerate mutase"/>
    <property type="match status" value="1"/>
</dbReference>
<evidence type="ECO:0000256" key="6">
    <source>
        <dbReference type="ARBA" id="ARBA00023152"/>
    </source>
</evidence>
<dbReference type="GO" id="GO:0030145">
    <property type="term" value="F:manganese ion binding"/>
    <property type="evidence" value="ECO:0007669"/>
    <property type="project" value="UniProtKB-UniRule"/>
</dbReference>
<evidence type="ECO:0000313" key="17">
    <source>
        <dbReference type="Proteomes" id="UP000198670"/>
    </source>
</evidence>
<evidence type="ECO:0000259" key="15">
    <source>
        <dbReference type="Pfam" id="PF06415"/>
    </source>
</evidence>
<dbReference type="InterPro" id="IPR005995">
    <property type="entry name" value="Pgm_bpd_ind"/>
</dbReference>
<evidence type="ECO:0000256" key="12">
    <source>
        <dbReference type="PIRSR" id="PIRSR001492-2"/>
    </source>
</evidence>
<dbReference type="PANTHER" id="PTHR31637:SF0">
    <property type="entry name" value="2,3-BISPHOSPHOGLYCERATE-INDEPENDENT PHOSPHOGLYCERATE MUTASE"/>
    <property type="match status" value="1"/>
</dbReference>
<evidence type="ECO:0000256" key="4">
    <source>
        <dbReference type="ARBA" id="ARBA00008819"/>
    </source>
</evidence>
<comment type="cofactor">
    <cofactor evidence="9">
        <name>Mn(2+)</name>
        <dbReference type="ChEBI" id="CHEBI:29035"/>
    </cofactor>
    <text evidence="9">Binds 2 manganese ions per subunit.</text>
</comment>
<gene>
    <name evidence="9" type="primary">gpmI</name>
    <name evidence="16" type="ORF">SAMN05444682_104313</name>
</gene>
<dbReference type="GO" id="GO:0004619">
    <property type="term" value="F:phosphoglycerate mutase activity"/>
    <property type="evidence" value="ECO:0007669"/>
    <property type="project" value="UniProtKB-UniRule"/>
</dbReference>
<reference evidence="16 17" key="1">
    <citation type="submission" date="2016-10" db="EMBL/GenBank/DDBJ databases">
        <authorList>
            <person name="de Groot N.N."/>
        </authorList>
    </citation>
    <scope>NUCLEOTIDE SEQUENCE [LARGE SCALE GENOMIC DNA]</scope>
    <source>
        <strain evidence="16 17">RK1</strain>
    </source>
</reference>
<comment type="pathway">
    <text evidence="3 9">Carbohydrate degradation; glycolysis; pyruvate from D-glyceraldehyde 3-phosphate: step 3/5.</text>
</comment>
<evidence type="ECO:0000256" key="11">
    <source>
        <dbReference type="PIRSR" id="PIRSR001492-1"/>
    </source>
</evidence>
<feature type="binding site" evidence="9 13">
    <location>
        <position position="56"/>
    </location>
    <ligand>
        <name>Mn(2+)</name>
        <dbReference type="ChEBI" id="CHEBI:29035"/>
        <label>2</label>
    </ligand>
</feature>
<comment type="subunit">
    <text evidence="9">Monomer.</text>
</comment>
<evidence type="ECO:0000256" key="3">
    <source>
        <dbReference type="ARBA" id="ARBA00004798"/>
    </source>
</evidence>
<dbReference type="NCBIfam" id="TIGR01307">
    <property type="entry name" value="pgm_bpd_ind"/>
    <property type="match status" value="1"/>
</dbReference>
<keyword evidence="17" id="KW-1185">Reference proteome</keyword>
<feature type="active site" description="Phosphoserine intermediate" evidence="9 11">
    <location>
        <position position="106"/>
    </location>
</feature>
<dbReference type="GO" id="GO:0006007">
    <property type="term" value="P:glucose catabolic process"/>
    <property type="evidence" value="ECO:0007669"/>
    <property type="project" value="InterPro"/>
</dbReference>
<dbReference type="STRING" id="1477437.SAMN05444682_104313"/>
<feature type="binding site" evidence="9 12">
    <location>
        <position position="379"/>
    </location>
    <ligand>
        <name>substrate</name>
    </ligand>
</feature>
<keyword evidence="8 9" id="KW-0413">Isomerase</keyword>
<evidence type="ECO:0000256" key="7">
    <source>
        <dbReference type="ARBA" id="ARBA00023211"/>
    </source>
</evidence>
<evidence type="ECO:0000256" key="13">
    <source>
        <dbReference type="PIRSR" id="PIRSR001492-3"/>
    </source>
</evidence>
<sequence length="552" mass="61094">MPYLKWPFRNCKIAEIESCKIEHHRLCASALLRLYCNLAKFVSVNTKKKVALIILDGLGYGKEDRSNAVLAANTPYLDELLARYPHSKLEASGEAVGLPEGQMGNSEVGHMNLGAGRVVYQELGRIHKAVKDGEFDRNEPLQAAFQYAKANGKAVHFIGLLSDGGVHAHTRHLRGLCVAAKNAGIQSDQVFVHAFLDGRDTDPNSGIGYVTDLEQFLRANGGQLASVIGRYYAMDRDNRWERVKQAYDLLVHGIGTPSQQLTNSIEQSYRDGVTDEFVKPIVKTDAFGTPIATIKSGDVVVCFNFRTDRGREITMALTQRDFPEYDMHPLKLRYLTMTTYDETFHGVDVLFLKENLTNTLGEVLEANGKTQTRIAETEKYPHVTFFFSGGREKEFVGENRILIPSPKVATYDLQPEMSAQGVADAICEDIVTRQPDFICLNFANPDMVGHTGVFDAVVKAVETVDRCLRQVVECGLNLGYTFIIIADHGNAEFMVNDDGSVNTAHTTNLVPCILIDRTHATLSDGKLGDIGPTILKLMELPIPHEMNGNVLV</sequence>
<feature type="binding site" evidence="9 13">
    <location>
        <position position="450"/>
    </location>
    <ligand>
        <name>Mn(2+)</name>
        <dbReference type="ChEBI" id="CHEBI:29035"/>
        <label>1</label>
    </ligand>
</feature>
<comment type="function">
    <text evidence="2 9">Catalyzes the interconversion of 2-phosphoglycerate and 3-phosphoglycerate.</text>
</comment>
<dbReference type="EC" id="5.4.2.12" evidence="9 10"/>
<dbReference type="Gene3D" id="3.40.1450.10">
    <property type="entry name" value="BPG-independent phosphoglycerate mutase, domain B"/>
    <property type="match status" value="1"/>
</dbReference>
<keyword evidence="5 9" id="KW-0479">Metal-binding</keyword>
<feature type="binding site" evidence="9 12">
    <location>
        <begin position="199"/>
        <end position="200"/>
    </location>
    <ligand>
        <name>substrate</name>
    </ligand>
</feature>
<evidence type="ECO:0000256" key="9">
    <source>
        <dbReference type="HAMAP-Rule" id="MF_01038"/>
    </source>
</evidence>
<keyword evidence="7 9" id="KW-0464">Manganese</keyword>